<dbReference type="Proteomes" id="UP000324896">
    <property type="component" value="Unassembled WGS sequence"/>
</dbReference>
<sequence length="126" mass="14294">MDIFKLNNKGFTLIEIAITIAVVGIIGVAFSGFFINSARIINTVDEREKAVMIAQQEMEELKARGYSGLEATSNKEYSVSAKEEGFPEYNISLKIEDVETGLYKIELTNKWNDNKKIKLFTYISER</sequence>
<protein>
    <submittedName>
        <fullName evidence="2">Prepilin-type N-terminal cleavage/methylation domain-containing protein</fullName>
    </submittedName>
</protein>
<accession>A0A1G6HWI0</accession>
<dbReference type="EMBL" id="FMYT01000001">
    <property type="protein sequence ID" value="SDB98622.1"/>
    <property type="molecule type" value="Genomic_DNA"/>
</dbReference>
<keyword evidence="1" id="KW-0472">Membrane</keyword>
<organism evidence="2 3">
    <name type="scientific">Halanaerobium congolense</name>
    <dbReference type="NCBI Taxonomy" id="54121"/>
    <lineage>
        <taxon>Bacteria</taxon>
        <taxon>Bacillati</taxon>
        <taxon>Bacillota</taxon>
        <taxon>Clostridia</taxon>
        <taxon>Halanaerobiales</taxon>
        <taxon>Halanaerobiaceae</taxon>
        <taxon>Halanaerobium</taxon>
    </lineage>
</organism>
<evidence type="ECO:0000313" key="3">
    <source>
        <dbReference type="Proteomes" id="UP000324896"/>
    </source>
</evidence>
<gene>
    <name evidence="2" type="ORF">SAMN04488597_101183</name>
</gene>
<dbReference type="PROSITE" id="PS00409">
    <property type="entry name" value="PROKAR_NTER_METHYL"/>
    <property type="match status" value="1"/>
</dbReference>
<dbReference type="NCBIfam" id="TIGR02532">
    <property type="entry name" value="IV_pilin_GFxxxE"/>
    <property type="match status" value="1"/>
</dbReference>
<keyword evidence="1" id="KW-1133">Transmembrane helix</keyword>
<evidence type="ECO:0000256" key="1">
    <source>
        <dbReference type="SAM" id="Phobius"/>
    </source>
</evidence>
<dbReference type="InterPro" id="IPR012902">
    <property type="entry name" value="N_methyl_site"/>
</dbReference>
<evidence type="ECO:0000313" key="2">
    <source>
        <dbReference type="EMBL" id="SDB98622.1"/>
    </source>
</evidence>
<reference evidence="2 3" key="1">
    <citation type="submission" date="2016-10" db="EMBL/GenBank/DDBJ databases">
        <authorList>
            <person name="Varghese N."/>
            <person name="Submissions S."/>
        </authorList>
    </citation>
    <scope>NUCLEOTIDE SEQUENCE [LARGE SCALE GENOMIC DNA]</scope>
    <source>
        <strain evidence="2 3">WG10</strain>
    </source>
</reference>
<dbReference type="Pfam" id="PF07963">
    <property type="entry name" value="N_methyl"/>
    <property type="match status" value="1"/>
</dbReference>
<name>A0A1G6HWI0_9FIRM</name>
<feature type="transmembrane region" description="Helical" evidence="1">
    <location>
        <begin position="12"/>
        <end position="35"/>
    </location>
</feature>
<proteinExistence type="predicted"/>
<keyword evidence="1" id="KW-0812">Transmembrane</keyword>
<dbReference type="AlphaFoldDB" id="A0A1G6HWI0"/>
<dbReference type="RefSeq" id="WP_188116879.1">
    <property type="nucleotide sequence ID" value="NZ_FMYT01000001.1"/>
</dbReference>